<evidence type="ECO:0000313" key="2">
    <source>
        <dbReference type="EMBL" id="TGZ52704.1"/>
    </source>
</evidence>
<name>A0A4V3SBF3_9HYME</name>
<comment type="caution">
    <text evidence="2">The sequence shown here is derived from an EMBL/GenBank/DDBJ whole genome shotgun (WGS) entry which is preliminary data.</text>
</comment>
<dbReference type="AlphaFoldDB" id="A0A4V3SBF3"/>
<evidence type="ECO:0000313" key="3">
    <source>
        <dbReference type="Proteomes" id="UP000310200"/>
    </source>
</evidence>
<feature type="compositionally biased region" description="Basic and acidic residues" evidence="1">
    <location>
        <begin position="19"/>
        <end position="42"/>
    </location>
</feature>
<evidence type="ECO:0000256" key="1">
    <source>
        <dbReference type="SAM" id="MobiDB-lite"/>
    </source>
</evidence>
<proteinExistence type="predicted"/>
<keyword evidence="3" id="KW-1185">Reference proteome</keyword>
<gene>
    <name evidence="2" type="ORF">DBV15_02547</name>
</gene>
<feature type="region of interest" description="Disordered" evidence="1">
    <location>
        <begin position="1"/>
        <end position="45"/>
    </location>
</feature>
<dbReference type="Proteomes" id="UP000310200">
    <property type="component" value="Unassembled WGS sequence"/>
</dbReference>
<accession>A0A4V3SBF3</accession>
<organism evidence="2 3">
    <name type="scientific">Temnothorax longispinosus</name>
    <dbReference type="NCBI Taxonomy" id="300112"/>
    <lineage>
        <taxon>Eukaryota</taxon>
        <taxon>Metazoa</taxon>
        <taxon>Ecdysozoa</taxon>
        <taxon>Arthropoda</taxon>
        <taxon>Hexapoda</taxon>
        <taxon>Insecta</taxon>
        <taxon>Pterygota</taxon>
        <taxon>Neoptera</taxon>
        <taxon>Endopterygota</taxon>
        <taxon>Hymenoptera</taxon>
        <taxon>Apocrita</taxon>
        <taxon>Aculeata</taxon>
        <taxon>Formicoidea</taxon>
        <taxon>Formicidae</taxon>
        <taxon>Myrmicinae</taxon>
        <taxon>Temnothorax</taxon>
    </lineage>
</organism>
<protein>
    <submittedName>
        <fullName evidence="2">Uncharacterized protein</fullName>
    </submittedName>
</protein>
<feature type="compositionally biased region" description="Polar residues" evidence="1">
    <location>
        <begin position="7"/>
        <end position="18"/>
    </location>
</feature>
<dbReference type="EMBL" id="QBLH01001194">
    <property type="protein sequence ID" value="TGZ52704.1"/>
    <property type="molecule type" value="Genomic_DNA"/>
</dbReference>
<reference evidence="2 3" key="1">
    <citation type="journal article" date="2019" name="Philos. Trans. R. Soc. Lond., B, Biol. Sci.">
        <title>Ant behaviour and brain gene expression of defending hosts depend on the ecological success of the intruding social parasite.</title>
        <authorList>
            <person name="Kaur R."/>
            <person name="Stoldt M."/>
            <person name="Jongepier E."/>
            <person name="Feldmeyer B."/>
            <person name="Menzel F."/>
            <person name="Bornberg-Bauer E."/>
            <person name="Foitzik S."/>
        </authorList>
    </citation>
    <scope>NUCLEOTIDE SEQUENCE [LARGE SCALE GENOMIC DNA]</scope>
    <source>
        <tissue evidence="2">Whole body</tissue>
    </source>
</reference>
<sequence length="167" mass="17582">MHAYANDVSSSKHLAASQQKEHPGDIVARENRPRRASKESAARRSTLVDVADSGCGVRERSRVSGVGERSRVCGIGDRGCVRGVGERGWVSAVGDRGGRVDDGCGMRRVRDGCSGDRPGCQIAGGRCCSDAGDEKGEKSGALVHGDEVSAEVAETRSLILLRGLSEF</sequence>